<keyword evidence="5" id="KW-0378">Hydrolase</keyword>
<evidence type="ECO:0000256" key="6">
    <source>
        <dbReference type="ARBA" id="ARBA00022918"/>
    </source>
</evidence>
<evidence type="ECO:0000256" key="5">
    <source>
        <dbReference type="ARBA" id="ARBA00022801"/>
    </source>
</evidence>
<feature type="domain" description="Reverse transcriptase RNase H-like" evidence="7">
    <location>
        <begin position="680"/>
        <end position="768"/>
    </location>
</feature>
<keyword evidence="1" id="KW-0808">Transferase</keyword>
<evidence type="ECO:0000259" key="7">
    <source>
        <dbReference type="Pfam" id="PF17917"/>
    </source>
</evidence>
<evidence type="ECO:0000313" key="8">
    <source>
        <dbReference type="EMBL" id="CAJ1379508.1"/>
    </source>
</evidence>
<proteinExistence type="predicted"/>
<evidence type="ECO:0000256" key="4">
    <source>
        <dbReference type="ARBA" id="ARBA00022759"/>
    </source>
</evidence>
<keyword evidence="9" id="KW-1185">Reference proteome</keyword>
<gene>
    <name evidence="8" type="ORF">EVOR1521_LOCUS7739</name>
</gene>
<protein>
    <recommendedName>
        <fullName evidence="7">Reverse transcriptase RNase H-like domain-containing protein</fullName>
    </recommendedName>
</protein>
<dbReference type="PANTHER" id="PTHR33050:SF7">
    <property type="entry name" value="RIBONUCLEASE H"/>
    <property type="match status" value="1"/>
</dbReference>
<keyword evidence="6" id="KW-0695">RNA-directed DNA polymerase</keyword>
<keyword evidence="4" id="KW-0255">Endonuclease</keyword>
<sequence>MFGSSRRKFTQLQANFAEISELGVLCNNQHGHRPWGCIPNKGWATAEETAYPWPLCAAFAHLIKSVLLEHGALEPAASLTQAQDSVYFAQIRQARAMTGVQPRGRRFPPLISEFKHIFTLVGPRHLIPTQFSNDWTVPHGVTCSSSVGIVPAGSKVIRTQWQGGIIRPAGSRADLDTKSDVDRLFKAVVGVFWTPDEFLTQASSIAHPRCLMAGLPESLKAAIRANVFASDEDLGRERTAVLRRWLSLAFKLRDEEQTMRAAMPAHGESITRGKRLALFRELLREINHPDALLTDQICKGYDLTGPIPASGVFKTKFTFAEMSVEELRATAELRSRGILASVKSSGDTSLDEELHKITLQELEKGWLEGPVSPEALPRGATVSRRFGIWQGGKCRPIDNLTESLINSTCSSCEGISVHTADVIGAALGFRMDLGRRAGISENLKAQCWDLRKAYKQLFVSASSLCDSYIGVWNPSTGVPEIYLQLVLPFGACASVNGFIRAATGLWGLGTVQLKLHWSGYYDDFFAVSRARCSDHTQLVVASFFRLLGWDISDDKLVAFSTVAKVLGLEVDLGDSHLFACSLKNTQKRISELSESIAGILLQGAHAPGELASLRGRLQFAETQMAGRQSCRAMGVLNYFVSRFPRGGHLHEKLKLALTFLRDRVVLAKPRLIVPATCETLVVFVDACHDDGKAGLGAVLVASEDQRGSFFSRWLAESELSLLNLAGSANPIFELESCAIAVALQTWSKYFINRQVVVYTDNNGALGCFVKGQSDSECGRLLIEWTESWERANNARLWFERVPSHSNPADAPSRGCRDLGTTLSETEAELGEVLSAIRQSGKSGMGVTVAVR</sequence>
<accession>A0AA36I3F6</accession>
<name>A0AA36I3F6_9DINO</name>
<dbReference type="InterPro" id="IPR043502">
    <property type="entry name" value="DNA/RNA_pol_sf"/>
</dbReference>
<dbReference type="Gene3D" id="3.30.420.10">
    <property type="entry name" value="Ribonuclease H-like superfamily/Ribonuclease H"/>
    <property type="match status" value="1"/>
</dbReference>
<dbReference type="InterPro" id="IPR052055">
    <property type="entry name" value="Hepadnavirus_pol/RT"/>
</dbReference>
<organism evidence="8 9">
    <name type="scientific">Effrenium voratum</name>
    <dbReference type="NCBI Taxonomy" id="2562239"/>
    <lineage>
        <taxon>Eukaryota</taxon>
        <taxon>Sar</taxon>
        <taxon>Alveolata</taxon>
        <taxon>Dinophyceae</taxon>
        <taxon>Suessiales</taxon>
        <taxon>Symbiodiniaceae</taxon>
        <taxon>Effrenium</taxon>
    </lineage>
</organism>
<dbReference type="EMBL" id="CAUJNA010000637">
    <property type="protein sequence ID" value="CAJ1379508.1"/>
    <property type="molecule type" value="Genomic_DNA"/>
</dbReference>
<keyword evidence="2" id="KW-0548">Nucleotidyltransferase</keyword>
<dbReference type="AlphaFoldDB" id="A0AA36I3F6"/>
<reference evidence="8" key="1">
    <citation type="submission" date="2023-08" db="EMBL/GenBank/DDBJ databases">
        <authorList>
            <person name="Chen Y."/>
            <person name="Shah S."/>
            <person name="Dougan E. K."/>
            <person name="Thang M."/>
            <person name="Chan C."/>
        </authorList>
    </citation>
    <scope>NUCLEOTIDE SEQUENCE</scope>
</reference>
<dbReference type="GO" id="GO:0003676">
    <property type="term" value="F:nucleic acid binding"/>
    <property type="evidence" value="ECO:0007669"/>
    <property type="project" value="InterPro"/>
</dbReference>
<evidence type="ECO:0000256" key="3">
    <source>
        <dbReference type="ARBA" id="ARBA00022722"/>
    </source>
</evidence>
<dbReference type="GO" id="GO:0004519">
    <property type="term" value="F:endonuclease activity"/>
    <property type="evidence" value="ECO:0007669"/>
    <property type="project" value="UniProtKB-KW"/>
</dbReference>
<dbReference type="SUPFAM" id="SSF56672">
    <property type="entry name" value="DNA/RNA polymerases"/>
    <property type="match status" value="1"/>
</dbReference>
<dbReference type="InterPro" id="IPR036397">
    <property type="entry name" value="RNaseH_sf"/>
</dbReference>
<evidence type="ECO:0000256" key="2">
    <source>
        <dbReference type="ARBA" id="ARBA00022695"/>
    </source>
</evidence>
<dbReference type="GO" id="GO:0003964">
    <property type="term" value="F:RNA-directed DNA polymerase activity"/>
    <property type="evidence" value="ECO:0007669"/>
    <property type="project" value="UniProtKB-KW"/>
</dbReference>
<dbReference type="Proteomes" id="UP001178507">
    <property type="component" value="Unassembled WGS sequence"/>
</dbReference>
<comment type="caution">
    <text evidence="8">The sequence shown here is derived from an EMBL/GenBank/DDBJ whole genome shotgun (WGS) entry which is preliminary data.</text>
</comment>
<evidence type="ECO:0000313" key="9">
    <source>
        <dbReference type="Proteomes" id="UP001178507"/>
    </source>
</evidence>
<dbReference type="Pfam" id="PF17917">
    <property type="entry name" value="RT_RNaseH"/>
    <property type="match status" value="1"/>
</dbReference>
<dbReference type="PANTHER" id="PTHR33050">
    <property type="entry name" value="REVERSE TRANSCRIPTASE DOMAIN-CONTAINING PROTEIN"/>
    <property type="match status" value="1"/>
</dbReference>
<evidence type="ECO:0000256" key="1">
    <source>
        <dbReference type="ARBA" id="ARBA00022679"/>
    </source>
</evidence>
<keyword evidence="3" id="KW-0540">Nuclease</keyword>
<dbReference type="GO" id="GO:0016787">
    <property type="term" value="F:hydrolase activity"/>
    <property type="evidence" value="ECO:0007669"/>
    <property type="project" value="UniProtKB-KW"/>
</dbReference>
<dbReference type="InterPro" id="IPR041373">
    <property type="entry name" value="RT_RNaseH"/>
</dbReference>